<dbReference type="PROSITE" id="PS50113">
    <property type="entry name" value="PAC"/>
    <property type="match status" value="1"/>
</dbReference>
<dbReference type="EC" id="2.7.13.3" evidence="2"/>
<proteinExistence type="predicted"/>
<dbReference type="InterPro" id="IPR003661">
    <property type="entry name" value="HisK_dim/P_dom"/>
</dbReference>
<dbReference type="Gene3D" id="3.30.450.20">
    <property type="entry name" value="PAS domain"/>
    <property type="match status" value="1"/>
</dbReference>
<gene>
    <name evidence="12" type="ORF">KHA99_22515</name>
</gene>
<keyword evidence="4" id="KW-0808">Transferase</keyword>
<dbReference type="SUPFAM" id="SSF47384">
    <property type="entry name" value="Homodimeric domain of signal transducing histidine kinase"/>
    <property type="match status" value="1"/>
</dbReference>
<evidence type="ECO:0000259" key="10">
    <source>
        <dbReference type="PROSITE" id="PS50112"/>
    </source>
</evidence>
<keyword evidence="3" id="KW-0597">Phosphoprotein</keyword>
<evidence type="ECO:0000313" key="12">
    <source>
        <dbReference type="EMBL" id="MBS4215220.1"/>
    </source>
</evidence>
<organism evidence="12 13">
    <name type="scientific">Neobacillus rhizophilus</name>
    <dbReference type="NCBI Taxonomy" id="2833579"/>
    <lineage>
        <taxon>Bacteria</taxon>
        <taxon>Bacillati</taxon>
        <taxon>Bacillota</taxon>
        <taxon>Bacilli</taxon>
        <taxon>Bacillales</taxon>
        <taxon>Bacillaceae</taxon>
        <taxon>Neobacillus</taxon>
    </lineage>
</organism>
<dbReference type="InterPro" id="IPR005467">
    <property type="entry name" value="His_kinase_dom"/>
</dbReference>
<evidence type="ECO:0000256" key="8">
    <source>
        <dbReference type="ARBA" id="ARBA00023012"/>
    </source>
</evidence>
<keyword evidence="13" id="KW-1185">Reference proteome</keyword>
<evidence type="ECO:0000259" key="11">
    <source>
        <dbReference type="PROSITE" id="PS50113"/>
    </source>
</evidence>
<dbReference type="InterPro" id="IPR000014">
    <property type="entry name" value="PAS"/>
</dbReference>
<evidence type="ECO:0000256" key="2">
    <source>
        <dbReference type="ARBA" id="ARBA00012438"/>
    </source>
</evidence>
<evidence type="ECO:0000256" key="4">
    <source>
        <dbReference type="ARBA" id="ARBA00022679"/>
    </source>
</evidence>
<dbReference type="InterPro" id="IPR036097">
    <property type="entry name" value="HisK_dim/P_sf"/>
</dbReference>
<dbReference type="Pfam" id="PF00512">
    <property type="entry name" value="HisKA"/>
    <property type="match status" value="1"/>
</dbReference>
<evidence type="ECO:0000256" key="3">
    <source>
        <dbReference type="ARBA" id="ARBA00022553"/>
    </source>
</evidence>
<feature type="domain" description="PAS" evidence="10">
    <location>
        <begin position="165"/>
        <end position="220"/>
    </location>
</feature>
<evidence type="ECO:0000259" key="9">
    <source>
        <dbReference type="PROSITE" id="PS50109"/>
    </source>
</evidence>
<feature type="domain" description="PAC" evidence="11">
    <location>
        <begin position="235"/>
        <end position="289"/>
    </location>
</feature>
<evidence type="ECO:0000256" key="5">
    <source>
        <dbReference type="ARBA" id="ARBA00022741"/>
    </source>
</evidence>
<dbReference type="InterPro" id="IPR000700">
    <property type="entry name" value="PAS-assoc_C"/>
</dbReference>
<accession>A0A942YXL2</accession>
<sequence length="514" mass="59662">MSKHYEYIGSKIKELSGEIFQRIESPFGQDNFFNPIFEELDFPSHSVENLFIHIGEFLISQTEEHKMNFVKFVEVFGLQLIKSKASLDQSIHFLYLTRYSIIDLLELEVLHERISIKNYFEVIKIIEYLFQLISKTLLNIYSVEMSDIKIALDESKEDLKMTLREYADLERALNEATIFAISDHEDKILYANDKFCNLYQYTIEELIGKTHDIYSSHFHPPAFFHEIWETIESGNVWKGEILNQAKDGTKYWLDTTIIPFVDSNGERYKHISIQYDITEKRNSEETLRNTEKLSMIGELAAGIAHEIRNPLTTIRGFVQLMNQNGKEPYYYTDTILDEIDRINFIVSELMIFAKPHQIQYNECNINNILTSVIKFLEPEANLKNVEIEYEFPIEDVIISGERNQLKQVLLNLLKNSIEAMPSGGKIYILLERTTQNIVITIKDEGIGMETEQIKKLGEPFFTTKQDGNGLGLMVSYKIIQNHKGSIHVNSNLNQGTTFTISFESPQKNKIVHES</sequence>
<evidence type="ECO:0000313" key="13">
    <source>
        <dbReference type="Proteomes" id="UP000679749"/>
    </source>
</evidence>
<protein>
    <recommendedName>
        <fullName evidence="2">histidine kinase</fullName>
        <ecNumber evidence="2">2.7.13.3</ecNumber>
    </recommendedName>
</protein>
<dbReference type="Pfam" id="PF02518">
    <property type="entry name" value="HATPase_c"/>
    <property type="match status" value="1"/>
</dbReference>
<dbReference type="SUPFAM" id="SSF55874">
    <property type="entry name" value="ATPase domain of HSP90 chaperone/DNA topoisomerase II/histidine kinase"/>
    <property type="match status" value="1"/>
</dbReference>
<dbReference type="InterPro" id="IPR004358">
    <property type="entry name" value="Sig_transdc_His_kin-like_C"/>
</dbReference>
<dbReference type="SUPFAM" id="SSF55785">
    <property type="entry name" value="PYP-like sensor domain (PAS domain)"/>
    <property type="match status" value="1"/>
</dbReference>
<feature type="domain" description="Histidine kinase" evidence="9">
    <location>
        <begin position="302"/>
        <end position="506"/>
    </location>
</feature>
<dbReference type="SMART" id="SM00388">
    <property type="entry name" value="HisKA"/>
    <property type="match status" value="1"/>
</dbReference>
<evidence type="ECO:0000256" key="7">
    <source>
        <dbReference type="ARBA" id="ARBA00022840"/>
    </source>
</evidence>
<dbReference type="SMART" id="SM00091">
    <property type="entry name" value="PAS"/>
    <property type="match status" value="1"/>
</dbReference>
<dbReference type="InterPro" id="IPR035965">
    <property type="entry name" value="PAS-like_dom_sf"/>
</dbReference>
<name>A0A942YXL2_9BACI</name>
<evidence type="ECO:0000256" key="6">
    <source>
        <dbReference type="ARBA" id="ARBA00022777"/>
    </source>
</evidence>
<dbReference type="SMART" id="SM00387">
    <property type="entry name" value="HATPase_c"/>
    <property type="match status" value="1"/>
</dbReference>
<dbReference type="AlphaFoldDB" id="A0A942YXL2"/>
<comment type="catalytic activity">
    <reaction evidence="1">
        <text>ATP + protein L-histidine = ADP + protein N-phospho-L-histidine.</text>
        <dbReference type="EC" id="2.7.13.3"/>
    </reaction>
</comment>
<dbReference type="InterPro" id="IPR003594">
    <property type="entry name" value="HATPase_dom"/>
</dbReference>
<dbReference type="CDD" id="cd00130">
    <property type="entry name" value="PAS"/>
    <property type="match status" value="1"/>
</dbReference>
<dbReference type="CDD" id="cd00082">
    <property type="entry name" value="HisKA"/>
    <property type="match status" value="1"/>
</dbReference>
<dbReference type="RefSeq" id="WP_213119698.1">
    <property type="nucleotide sequence ID" value="NZ_JAGYPF010000004.1"/>
</dbReference>
<dbReference type="Pfam" id="PF13426">
    <property type="entry name" value="PAS_9"/>
    <property type="match status" value="1"/>
</dbReference>
<dbReference type="Gene3D" id="3.30.565.10">
    <property type="entry name" value="Histidine kinase-like ATPase, C-terminal domain"/>
    <property type="match status" value="1"/>
</dbReference>
<dbReference type="Proteomes" id="UP000679749">
    <property type="component" value="Unassembled WGS sequence"/>
</dbReference>
<dbReference type="InterPro" id="IPR036890">
    <property type="entry name" value="HATPase_C_sf"/>
</dbReference>
<dbReference type="PROSITE" id="PS50112">
    <property type="entry name" value="PAS"/>
    <property type="match status" value="1"/>
</dbReference>
<keyword evidence="6" id="KW-0418">Kinase</keyword>
<dbReference type="PRINTS" id="PR00344">
    <property type="entry name" value="BCTRLSENSOR"/>
</dbReference>
<dbReference type="EMBL" id="JAGYPF010000004">
    <property type="protein sequence ID" value="MBS4215220.1"/>
    <property type="molecule type" value="Genomic_DNA"/>
</dbReference>
<keyword evidence="7" id="KW-0067">ATP-binding</keyword>
<keyword evidence="8" id="KW-0902">Two-component regulatory system</keyword>
<dbReference type="NCBIfam" id="TIGR00229">
    <property type="entry name" value="sensory_box"/>
    <property type="match status" value="1"/>
</dbReference>
<dbReference type="Gene3D" id="1.10.287.130">
    <property type="match status" value="1"/>
</dbReference>
<comment type="caution">
    <text evidence="12">The sequence shown here is derived from an EMBL/GenBank/DDBJ whole genome shotgun (WGS) entry which is preliminary data.</text>
</comment>
<dbReference type="InterPro" id="IPR001610">
    <property type="entry name" value="PAC"/>
</dbReference>
<dbReference type="GO" id="GO:0000155">
    <property type="term" value="F:phosphorelay sensor kinase activity"/>
    <property type="evidence" value="ECO:0007669"/>
    <property type="project" value="InterPro"/>
</dbReference>
<dbReference type="PROSITE" id="PS50109">
    <property type="entry name" value="HIS_KIN"/>
    <property type="match status" value="1"/>
</dbReference>
<keyword evidence="5" id="KW-0547">Nucleotide-binding</keyword>
<reference evidence="12" key="1">
    <citation type="submission" date="2021-05" db="EMBL/GenBank/DDBJ databases">
        <title>Novel Bacillus species.</title>
        <authorList>
            <person name="Liu G."/>
        </authorList>
    </citation>
    <scope>NUCLEOTIDE SEQUENCE</scope>
    <source>
        <strain evidence="12">FJAT-49825</strain>
    </source>
</reference>
<dbReference type="PANTHER" id="PTHR43065:SF34">
    <property type="entry name" value="SPORULATION KINASE A"/>
    <property type="match status" value="1"/>
</dbReference>
<evidence type="ECO:0000256" key="1">
    <source>
        <dbReference type="ARBA" id="ARBA00000085"/>
    </source>
</evidence>
<dbReference type="PANTHER" id="PTHR43065">
    <property type="entry name" value="SENSOR HISTIDINE KINASE"/>
    <property type="match status" value="1"/>
</dbReference>
<dbReference type="GO" id="GO:0005524">
    <property type="term" value="F:ATP binding"/>
    <property type="evidence" value="ECO:0007669"/>
    <property type="project" value="UniProtKB-KW"/>
</dbReference>
<dbReference type="SMART" id="SM00086">
    <property type="entry name" value="PAC"/>
    <property type="match status" value="1"/>
</dbReference>